<keyword evidence="2" id="KW-0479">Metal-binding</keyword>
<dbReference type="InterPro" id="IPR005000">
    <property type="entry name" value="Aldolase/citrate-lyase_domain"/>
</dbReference>
<dbReference type="PANTHER" id="PTHR30502">
    <property type="entry name" value="2-KETO-3-DEOXY-L-RHAMNONATE ALDOLASE"/>
    <property type="match status" value="1"/>
</dbReference>
<evidence type="ECO:0000256" key="2">
    <source>
        <dbReference type="ARBA" id="ARBA00022723"/>
    </source>
</evidence>
<dbReference type="InterPro" id="IPR050251">
    <property type="entry name" value="HpcH-HpaI_aldolase"/>
</dbReference>
<dbReference type="SUPFAM" id="SSF51621">
    <property type="entry name" value="Phosphoenolpyruvate/pyruvate domain"/>
    <property type="match status" value="1"/>
</dbReference>
<name>A0AAI8YXK6_9PEZI</name>
<dbReference type="PANTHER" id="PTHR30502:SF0">
    <property type="entry name" value="PHOSPHOENOLPYRUVATE CARBOXYLASE FAMILY PROTEIN"/>
    <property type="match status" value="1"/>
</dbReference>
<dbReference type="GO" id="GO:0046872">
    <property type="term" value="F:metal ion binding"/>
    <property type="evidence" value="ECO:0007669"/>
    <property type="project" value="UniProtKB-KW"/>
</dbReference>
<dbReference type="Pfam" id="PF03328">
    <property type="entry name" value="HpcH_HpaI"/>
    <property type="match status" value="1"/>
</dbReference>
<reference evidence="5" key="1">
    <citation type="submission" date="2023-11" db="EMBL/GenBank/DDBJ databases">
        <authorList>
            <person name="Alioto T."/>
            <person name="Alioto T."/>
            <person name="Gomez Garrido J."/>
        </authorList>
    </citation>
    <scope>NUCLEOTIDE SEQUENCE</scope>
</reference>
<organism evidence="5 6">
    <name type="scientific">Lecanosticta acicola</name>
    <dbReference type="NCBI Taxonomy" id="111012"/>
    <lineage>
        <taxon>Eukaryota</taxon>
        <taxon>Fungi</taxon>
        <taxon>Dikarya</taxon>
        <taxon>Ascomycota</taxon>
        <taxon>Pezizomycotina</taxon>
        <taxon>Dothideomycetes</taxon>
        <taxon>Dothideomycetidae</taxon>
        <taxon>Mycosphaerellales</taxon>
        <taxon>Mycosphaerellaceae</taxon>
        <taxon>Lecanosticta</taxon>
    </lineage>
</organism>
<comment type="caution">
    <text evidence="5">The sequence shown here is derived from an EMBL/GenBank/DDBJ whole genome shotgun (WGS) entry which is preliminary data.</text>
</comment>
<evidence type="ECO:0000313" key="6">
    <source>
        <dbReference type="Proteomes" id="UP001296104"/>
    </source>
</evidence>
<keyword evidence="6" id="KW-1185">Reference proteome</keyword>
<dbReference type="GO" id="GO:0005737">
    <property type="term" value="C:cytoplasm"/>
    <property type="evidence" value="ECO:0007669"/>
    <property type="project" value="TreeGrafter"/>
</dbReference>
<dbReference type="Gene3D" id="3.20.20.60">
    <property type="entry name" value="Phosphoenolpyruvate-binding domains"/>
    <property type="match status" value="1"/>
</dbReference>
<sequence length="282" mass="29717">MSAIDASTGKTRLRASLERAASRGDPSIGQWLEFPGYTLARTVASLPGVDWVLIDCEHGNIDDAAMYHSVAAVAAAGSSPIVRIAGAENWMVKRALDAGAHGVMVPMVETVEQAQSLANFAHYPNPASFPTGTRGAGGLFANASFNLSPPDYLRQANDKITIIIQIETRKGVENCEAIAGVKGIDALFVGPNDLASSMGYFAFDHPKIPEVQEASAKVLAAAKSKGKFGGHFSLSADDAAKRLQQGWHFVNCGADVVAIAAWMSTEMARLKTMSGETAPAEP</sequence>
<dbReference type="InterPro" id="IPR015813">
    <property type="entry name" value="Pyrv/PenolPyrv_kinase-like_dom"/>
</dbReference>
<evidence type="ECO:0000256" key="1">
    <source>
        <dbReference type="ARBA" id="ARBA00005568"/>
    </source>
</evidence>
<accession>A0AAI8YXK6</accession>
<proteinExistence type="inferred from homology"/>
<feature type="domain" description="HpcH/HpaI aldolase/citrate lyase" evidence="4">
    <location>
        <begin position="44"/>
        <end position="257"/>
    </location>
</feature>
<keyword evidence="3" id="KW-0456">Lyase</keyword>
<gene>
    <name evidence="5" type="ORF">LECACI_7A003928</name>
</gene>
<evidence type="ECO:0000256" key="3">
    <source>
        <dbReference type="ARBA" id="ARBA00023239"/>
    </source>
</evidence>
<protein>
    <submittedName>
        <fullName evidence="5">Phosphoenolpyruvate pyruvate domain-containing</fullName>
    </submittedName>
</protein>
<evidence type="ECO:0000259" key="4">
    <source>
        <dbReference type="Pfam" id="PF03328"/>
    </source>
</evidence>
<dbReference type="AlphaFoldDB" id="A0AAI8YXK6"/>
<dbReference type="InterPro" id="IPR040442">
    <property type="entry name" value="Pyrv_kinase-like_dom_sf"/>
</dbReference>
<dbReference type="GO" id="GO:0016832">
    <property type="term" value="F:aldehyde-lyase activity"/>
    <property type="evidence" value="ECO:0007669"/>
    <property type="project" value="TreeGrafter"/>
</dbReference>
<dbReference type="Proteomes" id="UP001296104">
    <property type="component" value="Unassembled WGS sequence"/>
</dbReference>
<evidence type="ECO:0000313" key="5">
    <source>
        <dbReference type="EMBL" id="CAK3989396.1"/>
    </source>
</evidence>
<dbReference type="EMBL" id="CAVMBE010000020">
    <property type="protein sequence ID" value="CAK3989396.1"/>
    <property type="molecule type" value="Genomic_DNA"/>
</dbReference>
<comment type="similarity">
    <text evidence="1">Belongs to the HpcH/HpaI aldolase family.</text>
</comment>